<organism evidence="1">
    <name type="scientific">freshwater metagenome</name>
    <dbReference type="NCBI Taxonomy" id="449393"/>
    <lineage>
        <taxon>unclassified sequences</taxon>
        <taxon>metagenomes</taxon>
        <taxon>ecological metagenomes</taxon>
    </lineage>
</organism>
<dbReference type="AntiFam" id="ANF00162">
    <property type="entry name" value="Shadow ORF (opposite ppdK)"/>
</dbReference>
<protein>
    <submittedName>
        <fullName evidence="1">Unannotated protein</fullName>
    </submittedName>
</protein>
<accession>A0A6J6ZMX4</accession>
<evidence type="ECO:0000313" key="2">
    <source>
        <dbReference type="EMBL" id="CAB5033512.1"/>
    </source>
</evidence>
<dbReference type="EMBL" id="CAFAAL010000264">
    <property type="protein sequence ID" value="CAB4822075.1"/>
    <property type="molecule type" value="Genomic_DNA"/>
</dbReference>
<evidence type="ECO:0000313" key="1">
    <source>
        <dbReference type="EMBL" id="CAB4822075.1"/>
    </source>
</evidence>
<dbReference type="EMBL" id="CAFBPS010000102">
    <property type="protein sequence ID" value="CAB5033512.1"/>
    <property type="molecule type" value="Genomic_DNA"/>
</dbReference>
<sequence length="229" mass="24801">MTDKTTTSSQDAFRHHHAVNVFGARFATNQNHFFATVRCISCFIGGEVHLADSCAWRGSETFGNHFLGARLELRVKNLIEVLGSNASNGFCFADLPRILLAFGTDSSLGHVNSHTQCCGASALANASLQHPQLALVNGELGVTHVFVVSFKTHKDRHQFVVNLRELGLQSIKVFGIANTSNHVFALRVDQEVTVRNVFASCGVTGETNAGARVVVAVTEHHRLYVDGGT</sequence>
<gene>
    <name evidence="1" type="ORF">UFOPK3004_01888</name>
    <name evidence="2" type="ORF">UFOPK4134_01250</name>
</gene>
<name>A0A6J6ZMX4_9ZZZZ</name>
<dbReference type="AlphaFoldDB" id="A0A6J6ZMX4"/>
<reference evidence="1" key="1">
    <citation type="submission" date="2020-05" db="EMBL/GenBank/DDBJ databases">
        <authorList>
            <person name="Chiriac C."/>
            <person name="Salcher M."/>
            <person name="Ghai R."/>
            <person name="Kavagutti S V."/>
        </authorList>
    </citation>
    <scope>NUCLEOTIDE SEQUENCE</scope>
</reference>
<proteinExistence type="predicted"/>